<dbReference type="OrthoDB" id="5340163at2759"/>
<dbReference type="EMBL" id="ML119658">
    <property type="protein sequence ID" value="RPA84590.1"/>
    <property type="molecule type" value="Genomic_DNA"/>
</dbReference>
<feature type="compositionally biased region" description="Low complexity" evidence="1">
    <location>
        <begin position="910"/>
        <end position="924"/>
    </location>
</feature>
<dbReference type="Proteomes" id="UP000275078">
    <property type="component" value="Unassembled WGS sequence"/>
</dbReference>
<protein>
    <submittedName>
        <fullName evidence="2">Uncharacterized protein</fullName>
    </submittedName>
</protein>
<reference evidence="2 3" key="1">
    <citation type="journal article" date="2018" name="Nat. Ecol. Evol.">
        <title>Pezizomycetes genomes reveal the molecular basis of ectomycorrhizal truffle lifestyle.</title>
        <authorList>
            <person name="Murat C."/>
            <person name="Payen T."/>
            <person name="Noel B."/>
            <person name="Kuo A."/>
            <person name="Morin E."/>
            <person name="Chen J."/>
            <person name="Kohler A."/>
            <person name="Krizsan K."/>
            <person name="Balestrini R."/>
            <person name="Da Silva C."/>
            <person name="Montanini B."/>
            <person name="Hainaut M."/>
            <person name="Levati E."/>
            <person name="Barry K.W."/>
            <person name="Belfiori B."/>
            <person name="Cichocki N."/>
            <person name="Clum A."/>
            <person name="Dockter R.B."/>
            <person name="Fauchery L."/>
            <person name="Guy J."/>
            <person name="Iotti M."/>
            <person name="Le Tacon F."/>
            <person name="Lindquist E.A."/>
            <person name="Lipzen A."/>
            <person name="Malagnac F."/>
            <person name="Mello A."/>
            <person name="Molinier V."/>
            <person name="Miyauchi S."/>
            <person name="Poulain J."/>
            <person name="Riccioni C."/>
            <person name="Rubini A."/>
            <person name="Sitrit Y."/>
            <person name="Splivallo R."/>
            <person name="Traeger S."/>
            <person name="Wang M."/>
            <person name="Zifcakova L."/>
            <person name="Wipf D."/>
            <person name="Zambonelli A."/>
            <person name="Paolocci F."/>
            <person name="Nowrousian M."/>
            <person name="Ottonello S."/>
            <person name="Baldrian P."/>
            <person name="Spatafora J.W."/>
            <person name="Henrissat B."/>
            <person name="Nagy L.G."/>
            <person name="Aury J.M."/>
            <person name="Wincker P."/>
            <person name="Grigoriev I.V."/>
            <person name="Bonfante P."/>
            <person name="Martin F.M."/>
        </authorList>
    </citation>
    <scope>NUCLEOTIDE SEQUENCE [LARGE SCALE GENOMIC DNA]</scope>
    <source>
        <strain evidence="2 3">RN42</strain>
    </source>
</reference>
<sequence>MVVPDPSMVMATMISPHEVQQIQANISAPHPKIFNDYEIFNQYLEAPPRTEQEWQRWAAKMRDLDNIDQELGFSEDQVISLLGYVAMARPAGPEGRRTFSLRRNEVNDIRKALFIMTSLWNKDRKCHLMKKDPNFRHPQLSNRFKEWKRTYNLGRSKEVWVHNMVNLMQSQHNYSVCDMPEIYDLEKHDFHCNVRERYMVFWEAGPNEEFVLTDNSFGGFEETELGGDPAINVDCSPVEVAEKYYSKDHAWHQLFVLTPKLCMALCHGSYIDGAIKLEHQKRWGLKPSVLDTLPHPCTEITFRDLTTDEASFVPKDPKLVQRISNRFGRPNQFDGHVVALEMRDNDELVFEVQTLDPKQVHLVNSVLLQNQTGMNPVSEVCSRLRAAGHCLYETVQTFQSTEWAGRTQERRNNYQGLAGYVRPPSVQRMSRRNTNPNMTLGPMGTIDDGMSPPPTPSGFPLARPGPNPMQPRFPTTPPMVGSHSTETVSTGRSERVRRQTQTLPPLVAVEGRPVAAPPLQHTRSHPAPHAHHHAHAHAHTQPLAPAAAHPQGERPRSTRNNTLQHTPPAYTPPPPAAASSRAPSETSYDSSHKQASIESLENDLEEAKSRRYHATCLQDPIAREAGVKTADDEIKAIERKLERANRVAVSDQEAERLAVSQREDLVRQSELRARRLKEGEARQAQLRAEQMEQERLEKLRKDQEARAAFEEQKRLEELRQREEEQKAKAEKARLEAEKARIEKERQERQAVADANLLREKEKLEAAKRAAAAEKEAKEEAARKEELRKANELDAQRRLEQLRQVESTRSHQVVQSSRPPIAQSASDIDPQERLKKLRREEQARVKGGSHSSETVGRQSNYRAPTVEDVRPKSAQPENIRHNPAHPLPSIPVDQSELSTVIDGDDGITMISDSSSKASKVSSNKSDLNGVPSSKTSCSEHSDGEESGTVRGSLPNMTGRQLDTGKPQGRYDNNADLSSMVNNYDMSSMVANRDDDSDDDESWEDERRPVVSHYPLPHHQQPIRQPLYAHGPPAVGQRVPASAGGLLPAANIRPSARPRHSSYGPQGMHPRRF</sequence>
<organism evidence="2 3">
    <name type="scientific">Ascobolus immersus RN42</name>
    <dbReference type="NCBI Taxonomy" id="1160509"/>
    <lineage>
        <taxon>Eukaryota</taxon>
        <taxon>Fungi</taxon>
        <taxon>Dikarya</taxon>
        <taxon>Ascomycota</taxon>
        <taxon>Pezizomycotina</taxon>
        <taxon>Pezizomycetes</taxon>
        <taxon>Pezizales</taxon>
        <taxon>Ascobolaceae</taxon>
        <taxon>Ascobolus</taxon>
    </lineage>
</organism>
<name>A0A3N4IKD5_ASCIM</name>
<evidence type="ECO:0000313" key="2">
    <source>
        <dbReference type="EMBL" id="RPA84590.1"/>
    </source>
</evidence>
<proteinExistence type="predicted"/>
<keyword evidence="3" id="KW-1185">Reference proteome</keyword>
<feature type="compositionally biased region" description="Polar residues" evidence="1">
    <location>
        <begin position="973"/>
        <end position="988"/>
    </location>
</feature>
<evidence type="ECO:0000313" key="3">
    <source>
        <dbReference type="Proteomes" id="UP000275078"/>
    </source>
</evidence>
<feature type="region of interest" description="Disordered" evidence="1">
    <location>
        <begin position="427"/>
        <end position="599"/>
    </location>
</feature>
<feature type="region of interest" description="Disordered" evidence="1">
    <location>
        <begin position="766"/>
        <end position="1071"/>
    </location>
</feature>
<feature type="compositionally biased region" description="Low complexity" evidence="1">
    <location>
        <begin position="577"/>
        <end position="587"/>
    </location>
</feature>
<feature type="region of interest" description="Disordered" evidence="1">
    <location>
        <begin position="716"/>
        <end position="735"/>
    </location>
</feature>
<feature type="compositionally biased region" description="Basic residues" evidence="1">
    <location>
        <begin position="522"/>
        <end position="538"/>
    </location>
</feature>
<feature type="compositionally biased region" description="Pro residues" evidence="1">
    <location>
        <begin position="451"/>
        <end position="477"/>
    </location>
</feature>
<feature type="compositionally biased region" description="Low complexity" evidence="1">
    <location>
        <begin position="539"/>
        <end position="550"/>
    </location>
</feature>
<feature type="compositionally biased region" description="Polar residues" evidence="1">
    <location>
        <begin position="809"/>
        <end position="825"/>
    </location>
</feature>
<feature type="compositionally biased region" description="Basic and acidic residues" evidence="1">
    <location>
        <begin position="766"/>
        <end position="808"/>
    </location>
</feature>
<feature type="compositionally biased region" description="Polar residues" evidence="1">
    <location>
        <begin position="848"/>
        <end position="861"/>
    </location>
</feature>
<evidence type="ECO:0000256" key="1">
    <source>
        <dbReference type="SAM" id="MobiDB-lite"/>
    </source>
</evidence>
<feature type="compositionally biased region" description="Basic and acidic residues" evidence="1">
    <location>
        <begin position="829"/>
        <end position="843"/>
    </location>
</feature>
<dbReference type="STRING" id="1160509.A0A3N4IKD5"/>
<accession>A0A3N4IKD5</accession>
<feature type="compositionally biased region" description="Acidic residues" evidence="1">
    <location>
        <begin position="993"/>
        <end position="1002"/>
    </location>
</feature>
<feature type="compositionally biased region" description="Polar residues" evidence="1">
    <location>
        <begin position="482"/>
        <end position="491"/>
    </location>
</feature>
<gene>
    <name evidence="2" type="ORF">BJ508DRAFT_32299</name>
</gene>
<dbReference type="AlphaFoldDB" id="A0A3N4IKD5"/>